<accession>A0A1I8IJ36</accession>
<dbReference type="WBParaSite" id="maker-uti_cns_0012792-snap-gene-0.3-mRNA-1">
    <property type="protein sequence ID" value="maker-uti_cns_0012792-snap-gene-0.3-mRNA-1"/>
    <property type="gene ID" value="maker-uti_cns_0012792-snap-gene-0.3"/>
</dbReference>
<protein>
    <submittedName>
        <fullName evidence="3">BHLH domain-containing protein</fullName>
    </submittedName>
</protein>
<feature type="compositionally biased region" description="Low complexity" evidence="1">
    <location>
        <begin position="266"/>
        <end position="276"/>
    </location>
</feature>
<feature type="compositionally biased region" description="Low complexity" evidence="1">
    <location>
        <begin position="304"/>
        <end position="324"/>
    </location>
</feature>
<feature type="compositionally biased region" description="Pro residues" evidence="1">
    <location>
        <begin position="92"/>
        <end position="112"/>
    </location>
</feature>
<proteinExistence type="predicted"/>
<reference evidence="3" key="1">
    <citation type="submission" date="2016-11" db="UniProtKB">
        <authorList>
            <consortium name="WormBaseParasite"/>
        </authorList>
    </citation>
    <scope>IDENTIFICATION</scope>
</reference>
<feature type="compositionally biased region" description="Acidic residues" evidence="1">
    <location>
        <begin position="55"/>
        <end position="65"/>
    </location>
</feature>
<dbReference type="AlphaFoldDB" id="A0A1I8IJ36"/>
<organism evidence="2 3">
    <name type="scientific">Macrostomum lignano</name>
    <dbReference type="NCBI Taxonomy" id="282301"/>
    <lineage>
        <taxon>Eukaryota</taxon>
        <taxon>Metazoa</taxon>
        <taxon>Spiralia</taxon>
        <taxon>Lophotrochozoa</taxon>
        <taxon>Platyhelminthes</taxon>
        <taxon>Rhabditophora</taxon>
        <taxon>Macrostomorpha</taxon>
        <taxon>Macrostomida</taxon>
        <taxon>Macrostomidae</taxon>
        <taxon>Macrostomum</taxon>
    </lineage>
</organism>
<evidence type="ECO:0000256" key="1">
    <source>
        <dbReference type="SAM" id="MobiDB-lite"/>
    </source>
</evidence>
<evidence type="ECO:0000313" key="3">
    <source>
        <dbReference type="WBParaSite" id="maker-uti_cns_0012792-snap-gene-0.3-mRNA-1"/>
    </source>
</evidence>
<sequence length="401" mass="43966">YQRRLRRRLDRIAGDLADLERQRVPPLDLVQMAEPSESRLLMRGAIDLDFRSSDGEEADDGDGDGGDGPATPGQLAELSRLRRDLDYGGVDRPPPPQPPPAKPPPRLLPPLAPAQRGSGLNRSWPTESRPAKPSPPLPPLRPRTPTKLLSQPPPQRGGASVMPRVRSEDSLPQLTQQHRHSVPPERMLPVRAAPAPAFWPPSAQQQAPAYLLSGGAFGQPIILPVYPQVLQHPAQSPLVTMLPYQQFQQQPQLQFQTPPSAPVLIQQQQHPPHGQPASSKHQQQHPHGQPASSKHQQQTASSLPPIAEPRAAVAAAPSRPTAQQPSPPPHHHRQQPVRATTKMAKMIDSLLFAGTNNCSLLRLLMLIGICADRSFINTDDAFLRNFLLQLLLLFVFIDSPA</sequence>
<name>A0A1I8IJ36_9PLAT</name>
<dbReference type="Proteomes" id="UP000095280">
    <property type="component" value="Unplaced"/>
</dbReference>
<feature type="region of interest" description="Disordered" evidence="1">
    <location>
        <begin position="265"/>
        <end position="338"/>
    </location>
</feature>
<keyword evidence="2" id="KW-1185">Reference proteome</keyword>
<evidence type="ECO:0000313" key="2">
    <source>
        <dbReference type="Proteomes" id="UP000095280"/>
    </source>
</evidence>
<feature type="region of interest" description="Disordered" evidence="1">
    <location>
        <begin position="47"/>
        <end position="164"/>
    </location>
</feature>
<feature type="compositionally biased region" description="Pro residues" evidence="1">
    <location>
        <begin position="132"/>
        <end position="142"/>
    </location>
</feature>
<feature type="compositionally biased region" description="Polar residues" evidence="1">
    <location>
        <begin position="290"/>
        <end position="302"/>
    </location>
</feature>